<dbReference type="Proteomes" id="UP001138997">
    <property type="component" value="Unassembled WGS sequence"/>
</dbReference>
<feature type="region of interest" description="Disordered" evidence="8">
    <location>
        <begin position="401"/>
        <end position="423"/>
    </location>
</feature>
<evidence type="ECO:0000259" key="9">
    <source>
        <dbReference type="Pfam" id="PF00149"/>
    </source>
</evidence>
<dbReference type="CDD" id="cd00840">
    <property type="entry name" value="MPP_Mre11_N"/>
    <property type="match status" value="1"/>
</dbReference>
<organism evidence="11 12">
    <name type="scientific">Kineosporia babensis</name>
    <dbReference type="NCBI Taxonomy" id="499548"/>
    <lineage>
        <taxon>Bacteria</taxon>
        <taxon>Bacillati</taxon>
        <taxon>Actinomycetota</taxon>
        <taxon>Actinomycetes</taxon>
        <taxon>Kineosporiales</taxon>
        <taxon>Kineosporiaceae</taxon>
        <taxon>Kineosporia</taxon>
    </lineage>
</organism>
<proteinExistence type="inferred from homology"/>
<feature type="compositionally biased region" description="Basic and acidic residues" evidence="8">
    <location>
        <begin position="414"/>
        <end position="423"/>
    </location>
</feature>
<feature type="domain" description="Nuclease SbcCD subunit D C-terminal" evidence="10">
    <location>
        <begin position="265"/>
        <end position="353"/>
    </location>
</feature>
<evidence type="ECO:0000256" key="6">
    <source>
        <dbReference type="ARBA" id="ARBA00022839"/>
    </source>
</evidence>
<dbReference type="GO" id="GO:0006260">
    <property type="term" value="P:DNA replication"/>
    <property type="evidence" value="ECO:0007669"/>
    <property type="project" value="UniProtKB-KW"/>
</dbReference>
<dbReference type="PANTHER" id="PTHR30337">
    <property type="entry name" value="COMPONENT OF ATP-DEPENDENT DSDNA EXONUCLEASE"/>
    <property type="match status" value="1"/>
</dbReference>
<keyword evidence="7" id="KW-0235">DNA replication</keyword>
<dbReference type="PANTHER" id="PTHR30337:SF0">
    <property type="entry name" value="NUCLEASE SBCCD SUBUNIT D"/>
    <property type="match status" value="1"/>
</dbReference>
<comment type="function">
    <text evidence="7">SbcCD cleaves DNA hairpin structures. These structures can inhibit DNA replication and are intermediates in certain DNA recombination reactions. The complex acts as a 3'-&gt;5' double strand exonuclease that can open hairpins. It also has a 5' single-strand endonuclease activity.</text>
</comment>
<evidence type="ECO:0000256" key="3">
    <source>
        <dbReference type="ARBA" id="ARBA00013365"/>
    </source>
</evidence>
<evidence type="ECO:0000256" key="1">
    <source>
        <dbReference type="ARBA" id="ARBA00010555"/>
    </source>
</evidence>
<dbReference type="SUPFAM" id="SSF56300">
    <property type="entry name" value="Metallo-dependent phosphatases"/>
    <property type="match status" value="1"/>
</dbReference>
<dbReference type="EMBL" id="JAJOMB010000007">
    <property type="protein sequence ID" value="MCD5312315.1"/>
    <property type="molecule type" value="Genomic_DNA"/>
</dbReference>
<keyword evidence="7" id="KW-0233">DNA recombination</keyword>
<keyword evidence="5 7" id="KW-0378">Hydrolase</keyword>
<evidence type="ECO:0000313" key="12">
    <source>
        <dbReference type="Proteomes" id="UP001138997"/>
    </source>
</evidence>
<protein>
    <recommendedName>
        <fullName evidence="3 7">Nuclease SbcCD subunit D</fullName>
    </recommendedName>
</protein>
<evidence type="ECO:0000259" key="10">
    <source>
        <dbReference type="Pfam" id="PF12320"/>
    </source>
</evidence>
<name>A0A9X1NEG6_9ACTN</name>
<keyword evidence="12" id="KW-1185">Reference proteome</keyword>
<dbReference type="InterPro" id="IPR050535">
    <property type="entry name" value="DNA_Repair-Maintenance_Comp"/>
</dbReference>
<keyword evidence="7" id="KW-0255">Endonuclease</keyword>
<dbReference type="Pfam" id="PF12320">
    <property type="entry name" value="SbcD_C"/>
    <property type="match status" value="1"/>
</dbReference>
<accession>A0A9X1NEG6</accession>
<dbReference type="GO" id="GO:0008408">
    <property type="term" value="F:3'-5' exonuclease activity"/>
    <property type="evidence" value="ECO:0007669"/>
    <property type="project" value="InterPro"/>
</dbReference>
<dbReference type="GO" id="GO:0004519">
    <property type="term" value="F:endonuclease activity"/>
    <property type="evidence" value="ECO:0007669"/>
    <property type="project" value="UniProtKB-KW"/>
</dbReference>
<dbReference type="Gene3D" id="3.60.21.10">
    <property type="match status" value="1"/>
</dbReference>
<evidence type="ECO:0000256" key="2">
    <source>
        <dbReference type="ARBA" id="ARBA00011322"/>
    </source>
</evidence>
<dbReference type="AlphaFoldDB" id="A0A9X1NEG6"/>
<feature type="domain" description="Calcineurin-like phosphoesterase" evidence="9">
    <location>
        <begin position="1"/>
        <end position="93"/>
    </location>
</feature>
<keyword evidence="6 7" id="KW-0269">Exonuclease</keyword>
<dbReference type="InterPro" id="IPR004843">
    <property type="entry name" value="Calcineurin-like_PHP"/>
</dbReference>
<evidence type="ECO:0000256" key="7">
    <source>
        <dbReference type="RuleBase" id="RU363069"/>
    </source>
</evidence>
<sequence>MRILHSSDWHLGRSFHRVDLLSAQAAHIDHLAEVVRAEKVDVVLVAGDIYDRALPGVDAVTLLDEGLHRLVSAGAQVIVSSGNHDSARRLGFSSRLLEAAGLHIRTDPARVGEPVLLEDEHGPVAFYPLPYLEPALAAGVLGAERSHAAVLQAAMQQVRASLKGLKGARSVVSAHAFVMGGTVSDSERELAVGGLGQVPLSLFEGIDYLALGHLHGRQQLAEHARYSGSPLAFSFSEADHHKGSWLVSLTEDGVAGVEPVAAPVPRRLARLRGHLSELLTEPRFAPHESAWAQITLTDPQRPAEPMEQLRRRFPHLLELRLEPERTGSTEAAGYTEKIAGRPDLDVCCGFLEHVRGRSATPAETLLLQQALEAALIEGMEGVAYDELTALTAEAEVTDAELQKLLSGRSPRRGSQRDSRGRSA</sequence>
<dbReference type="InterPro" id="IPR004593">
    <property type="entry name" value="SbcD"/>
</dbReference>
<reference evidence="11" key="1">
    <citation type="submission" date="2021-11" db="EMBL/GenBank/DDBJ databases">
        <title>Streptomyces corallinus and Kineosporia corallina sp. nov., two new coral-derived marine actinobacteria.</title>
        <authorList>
            <person name="Buangrab K."/>
            <person name="Sutthacheep M."/>
            <person name="Yeemin T."/>
            <person name="Harunari E."/>
            <person name="Igarashi Y."/>
            <person name="Sripreechasak P."/>
            <person name="Kanchanasin P."/>
            <person name="Tanasupawat S."/>
            <person name="Phongsopitanun W."/>
        </authorList>
    </citation>
    <scope>NUCLEOTIDE SEQUENCE</scope>
    <source>
        <strain evidence="11">JCM 31032</strain>
    </source>
</reference>
<evidence type="ECO:0000256" key="8">
    <source>
        <dbReference type="SAM" id="MobiDB-lite"/>
    </source>
</evidence>
<dbReference type="NCBIfam" id="TIGR00619">
    <property type="entry name" value="sbcd"/>
    <property type="match status" value="1"/>
</dbReference>
<evidence type="ECO:0000256" key="4">
    <source>
        <dbReference type="ARBA" id="ARBA00022722"/>
    </source>
</evidence>
<gene>
    <name evidence="7" type="primary">sbcD</name>
    <name evidence="11" type="ORF">LR394_15515</name>
</gene>
<dbReference type="InterPro" id="IPR026843">
    <property type="entry name" value="SbcD_C"/>
</dbReference>
<dbReference type="GO" id="GO:0006310">
    <property type="term" value="P:DNA recombination"/>
    <property type="evidence" value="ECO:0007669"/>
    <property type="project" value="UniProtKB-KW"/>
</dbReference>
<comment type="subunit">
    <text evidence="2 7">Heterodimer of SbcC and SbcD.</text>
</comment>
<evidence type="ECO:0000313" key="11">
    <source>
        <dbReference type="EMBL" id="MCD5312315.1"/>
    </source>
</evidence>
<comment type="similarity">
    <text evidence="1 7">Belongs to the SbcD family.</text>
</comment>
<comment type="caution">
    <text evidence="11">The sequence shown here is derived from an EMBL/GenBank/DDBJ whole genome shotgun (WGS) entry which is preliminary data.</text>
</comment>
<keyword evidence="4 7" id="KW-0540">Nuclease</keyword>
<dbReference type="InterPro" id="IPR041796">
    <property type="entry name" value="Mre11_N"/>
</dbReference>
<evidence type="ECO:0000256" key="5">
    <source>
        <dbReference type="ARBA" id="ARBA00022801"/>
    </source>
</evidence>
<dbReference type="RefSeq" id="WP_231442396.1">
    <property type="nucleotide sequence ID" value="NZ_JAJOMB010000007.1"/>
</dbReference>
<dbReference type="InterPro" id="IPR029052">
    <property type="entry name" value="Metallo-depent_PP-like"/>
</dbReference>
<dbReference type="Pfam" id="PF00149">
    <property type="entry name" value="Metallophos"/>
    <property type="match status" value="1"/>
</dbReference>